<keyword evidence="3" id="KW-1185">Reference proteome</keyword>
<protein>
    <recommendedName>
        <fullName evidence="4">CCHC-type domain-containing protein</fullName>
    </recommendedName>
</protein>
<dbReference type="AlphaFoldDB" id="A0A151J667"/>
<evidence type="ECO:0000313" key="3">
    <source>
        <dbReference type="Proteomes" id="UP000078492"/>
    </source>
</evidence>
<sequence length="265" mass="27950">MRLARSKISLDDLSIANTRIRKAQAGGLLIEIPGGEEAGAKAEALVDKLRGVLAESEYKEGVQVVRPMRRAEIRLVDIDQSVTAEEVAEAVAKSGQSQTADIRVGPLRPGRGGLNAVWVQCPLLCANRLLGEGRLRVGWTMAGVVPLAKRRLQCFRCFAVGHTCANCQSHIDRTMWCFQCGGDDGHKAAGCRKPPKCPVCAGRGLPSGHRAGASECVPFNGPGQRASDASTKVTPETGHDNGADRGAPAPSGGARDAETMETCDG</sequence>
<organism evidence="2 3">
    <name type="scientific">Trachymyrmex cornetzi</name>
    <dbReference type="NCBI Taxonomy" id="471704"/>
    <lineage>
        <taxon>Eukaryota</taxon>
        <taxon>Metazoa</taxon>
        <taxon>Ecdysozoa</taxon>
        <taxon>Arthropoda</taxon>
        <taxon>Hexapoda</taxon>
        <taxon>Insecta</taxon>
        <taxon>Pterygota</taxon>
        <taxon>Neoptera</taxon>
        <taxon>Endopterygota</taxon>
        <taxon>Hymenoptera</taxon>
        <taxon>Apocrita</taxon>
        <taxon>Aculeata</taxon>
        <taxon>Formicoidea</taxon>
        <taxon>Formicidae</taxon>
        <taxon>Myrmicinae</taxon>
        <taxon>Trachymyrmex</taxon>
    </lineage>
</organism>
<feature type="region of interest" description="Disordered" evidence="1">
    <location>
        <begin position="219"/>
        <end position="265"/>
    </location>
</feature>
<dbReference type="STRING" id="471704.A0A151J667"/>
<gene>
    <name evidence="2" type="ORF">ALC57_09038</name>
</gene>
<dbReference type="EMBL" id="KQ979900">
    <property type="protein sequence ID" value="KYN18656.1"/>
    <property type="molecule type" value="Genomic_DNA"/>
</dbReference>
<dbReference type="Proteomes" id="UP000078492">
    <property type="component" value="Unassembled WGS sequence"/>
</dbReference>
<accession>A0A151J667</accession>
<name>A0A151J667_9HYME</name>
<proteinExistence type="predicted"/>
<reference evidence="2 3" key="1">
    <citation type="submission" date="2015-09" db="EMBL/GenBank/DDBJ databases">
        <title>Trachymyrmex cornetzi WGS genome.</title>
        <authorList>
            <person name="Nygaard S."/>
            <person name="Hu H."/>
            <person name="Boomsma J."/>
            <person name="Zhang G."/>
        </authorList>
    </citation>
    <scope>NUCLEOTIDE SEQUENCE [LARGE SCALE GENOMIC DNA]</scope>
    <source>
        <strain evidence="2">Tcor2-1</strain>
        <tissue evidence="2">Whole body</tissue>
    </source>
</reference>
<evidence type="ECO:0000313" key="2">
    <source>
        <dbReference type="EMBL" id="KYN18656.1"/>
    </source>
</evidence>
<evidence type="ECO:0008006" key="4">
    <source>
        <dbReference type="Google" id="ProtNLM"/>
    </source>
</evidence>
<evidence type="ECO:0000256" key="1">
    <source>
        <dbReference type="SAM" id="MobiDB-lite"/>
    </source>
</evidence>